<comment type="subcellular location">
    <subcellularLocation>
        <location evidence="1">Membrane</location>
        <topology evidence="1">Multi-pass membrane protein</topology>
    </subcellularLocation>
</comment>
<gene>
    <name evidence="10" type="ORF">Rsub_01760</name>
</gene>
<feature type="transmembrane region" description="Helical" evidence="8">
    <location>
        <begin position="135"/>
        <end position="157"/>
    </location>
</feature>
<evidence type="ECO:0000256" key="2">
    <source>
        <dbReference type="ARBA" id="ARBA00005887"/>
    </source>
</evidence>
<keyword evidence="4 8" id="KW-0812">Transmembrane</keyword>
<evidence type="ECO:0000313" key="10">
    <source>
        <dbReference type="EMBL" id="GBF89043.1"/>
    </source>
</evidence>
<feature type="transmembrane region" description="Helical" evidence="8">
    <location>
        <begin position="214"/>
        <end position="231"/>
    </location>
</feature>
<comment type="caution">
    <text evidence="10">The sequence shown here is derived from an EMBL/GenBank/DDBJ whole genome shotgun (WGS) entry which is preliminary data.</text>
</comment>
<sequence length="449" mass="46734">MAASLLPAGGPTPITDGSDIKDALFVSQVVFSGFLIFFMQVGFVALETGSGRAKNVRNILLKNLVDLMLAAMAWWAVGYAFAYGTSAGGVIGSSHFFFQAQGEAARRPWFFSWTFCVAACTIASGCLAERTRLVVYPAFTLAISALVHPLLVHWIWAPSSWLGQVAACRPLDFAGGTVVHMIGGLFGIIGAAFVGPRLGRFEEGAVKDMPGHDMGWVTIGTLALWFGWYGFNTGSAYLWGSPSPVAAQRAAMNTTLGASASGLAALLLGSWLGGTYDLRLCCNGVLSGLVTVTALCGFVDPYAAVVGGAIAGATYVGFSRLVLRLGVDDPLDSGAVHFGNGVLGTLMLGFFAKPELVAELVGTPCGGVFFTRTGWLQLGMQALAVVLVTAVAGVCALAVFGSLKRLRLLRVDVSTELAGLDAIEHGGPAFEWSGAPAGNGRLQSDTGMA</sequence>
<feature type="transmembrane region" description="Helical" evidence="8">
    <location>
        <begin position="110"/>
        <end position="128"/>
    </location>
</feature>
<proteinExistence type="inferred from homology"/>
<organism evidence="10 11">
    <name type="scientific">Raphidocelis subcapitata</name>
    <dbReference type="NCBI Taxonomy" id="307507"/>
    <lineage>
        <taxon>Eukaryota</taxon>
        <taxon>Viridiplantae</taxon>
        <taxon>Chlorophyta</taxon>
        <taxon>core chlorophytes</taxon>
        <taxon>Chlorophyceae</taxon>
        <taxon>CS clade</taxon>
        <taxon>Sphaeropleales</taxon>
        <taxon>Selenastraceae</taxon>
        <taxon>Raphidocelis</taxon>
    </lineage>
</organism>
<feature type="transmembrane region" description="Helical" evidence="8">
    <location>
        <begin position="280"/>
        <end position="299"/>
    </location>
</feature>
<dbReference type="Pfam" id="PF00909">
    <property type="entry name" value="Ammonium_transp"/>
    <property type="match status" value="1"/>
</dbReference>
<feature type="transmembrane region" description="Helical" evidence="8">
    <location>
        <begin position="378"/>
        <end position="400"/>
    </location>
</feature>
<protein>
    <submittedName>
        <fullName evidence="10">Ammonium transporter</fullName>
    </submittedName>
</protein>
<accession>A0A2V0NU16</accession>
<feature type="transmembrane region" description="Helical" evidence="8">
    <location>
        <begin position="67"/>
        <end position="98"/>
    </location>
</feature>
<dbReference type="InterPro" id="IPR018047">
    <property type="entry name" value="Ammonium_transpt_CS"/>
</dbReference>
<reference evidence="10 11" key="1">
    <citation type="journal article" date="2018" name="Sci. Rep.">
        <title>Raphidocelis subcapitata (=Pseudokirchneriella subcapitata) provides an insight into genome evolution and environmental adaptations in the Sphaeropleales.</title>
        <authorList>
            <person name="Suzuki S."/>
            <person name="Yamaguchi H."/>
            <person name="Nakajima N."/>
            <person name="Kawachi M."/>
        </authorList>
    </citation>
    <scope>NUCLEOTIDE SEQUENCE [LARGE SCALE GENOMIC DNA]</scope>
    <source>
        <strain evidence="10 11">NIES-35</strain>
    </source>
</reference>
<feature type="transmembrane region" description="Helical" evidence="8">
    <location>
        <begin position="305"/>
        <end position="323"/>
    </location>
</feature>
<dbReference type="Proteomes" id="UP000247498">
    <property type="component" value="Unassembled WGS sequence"/>
</dbReference>
<dbReference type="InterPro" id="IPR029020">
    <property type="entry name" value="Ammonium/urea_transptr"/>
</dbReference>
<evidence type="ECO:0000256" key="4">
    <source>
        <dbReference type="ARBA" id="ARBA00022692"/>
    </source>
</evidence>
<feature type="transmembrane region" description="Helical" evidence="8">
    <location>
        <begin position="177"/>
        <end position="194"/>
    </location>
</feature>
<feature type="transmembrane region" description="Helical" evidence="8">
    <location>
        <begin position="251"/>
        <end position="273"/>
    </location>
</feature>
<evidence type="ECO:0000256" key="8">
    <source>
        <dbReference type="SAM" id="Phobius"/>
    </source>
</evidence>
<keyword evidence="3" id="KW-0813">Transport</keyword>
<dbReference type="GO" id="GO:0008519">
    <property type="term" value="F:ammonium channel activity"/>
    <property type="evidence" value="ECO:0007669"/>
    <property type="project" value="InterPro"/>
</dbReference>
<feature type="transmembrane region" description="Helical" evidence="8">
    <location>
        <begin position="335"/>
        <end position="352"/>
    </location>
</feature>
<name>A0A2V0NU16_9CHLO</name>
<dbReference type="PANTHER" id="PTHR11730:SF6">
    <property type="entry name" value="AMMONIUM TRANSPORTER"/>
    <property type="match status" value="1"/>
</dbReference>
<keyword evidence="5 8" id="KW-1133">Transmembrane helix</keyword>
<dbReference type="PROSITE" id="PS01219">
    <property type="entry name" value="AMMONIUM_TRANSP"/>
    <property type="match status" value="1"/>
</dbReference>
<dbReference type="GO" id="GO:0097272">
    <property type="term" value="P:ammonium homeostasis"/>
    <property type="evidence" value="ECO:0007669"/>
    <property type="project" value="TreeGrafter"/>
</dbReference>
<keyword evidence="6 8" id="KW-0472">Membrane</keyword>
<dbReference type="SUPFAM" id="SSF111352">
    <property type="entry name" value="Ammonium transporter"/>
    <property type="match status" value="1"/>
</dbReference>
<dbReference type="GO" id="GO:0005886">
    <property type="term" value="C:plasma membrane"/>
    <property type="evidence" value="ECO:0007669"/>
    <property type="project" value="TreeGrafter"/>
</dbReference>
<dbReference type="InParanoid" id="A0A2V0NU16"/>
<comment type="similarity">
    <text evidence="2">Belongs to the ammonia transporter channel (TC 1.A.11.2) family.</text>
</comment>
<dbReference type="STRING" id="307507.A0A2V0NU16"/>
<dbReference type="AlphaFoldDB" id="A0A2V0NU16"/>
<keyword evidence="7" id="KW-0924">Ammonia transport</keyword>
<dbReference type="EMBL" id="BDRX01000008">
    <property type="protein sequence ID" value="GBF89043.1"/>
    <property type="molecule type" value="Genomic_DNA"/>
</dbReference>
<dbReference type="Gene3D" id="1.10.3430.10">
    <property type="entry name" value="Ammonium transporter AmtB like domains"/>
    <property type="match status" value="1"/>
</dbReference>
<evidence type="ECO:0000256" key="5">
    <source>
        <dbReference type="ARBA" id="ARBA00022989"/>
    </source>
</evidence>
<evidence type="ECO:0000259" key="9">
    <source>
        <dbReference type="Pfam" id="PF00909"/>
    </source>
</evidence>
<feature type="domain" description="Ammonium transporter AmtB-like" evidence="9">
    <location>
        <begin position="30"/>
        <end position="429"/>
    </location>
</feature>
<dbReference type="OrthoDB" id="534912at2759"/>
<dbReference type="PANTHER" id="PTHR11730">
    <property type="entry name" value="AMMONIUM TRANSPORTER"/>
    <property type="match status" value="1"/>
</dbReference>
<evidence type="ECO:0000256" key="3">
    <source>
        <dbReference type="ARBA" id="ARBA00022448"/>
    </source>
</evidence>
<feature type="transmembrane region" description="Helical" evidence="8">
    <location>
        <begin position="25"/>
        <end position="46"/>
    </location>
</feature>
<keyword evidence="11" id="KW-1185">Reference proteome</keyword>
<evidence type="ECO:0000256" key="1">
    <source>
        <dbReference type="ARBA" id="ARBA00004141"/>
    </source>
</evidence>
<dbReference type="InterPro" id="IPR024041">
    <property type="entry name" value="NH4_transpt_AmtB-like_dom"/>
</dbReference>
<evidence type="ECO:0000256" key="7">
    <source>
        <dbReference type="ARBA" id="ARBA00023177"/>
    </source>
</evidence>
<evidence type="ECO:0000313" key="11">
    <source>
        <dbReference type="Proteomes" id="UP000247498"/>
    </source>
</evidence>
<evidence type="ECO:0000256" key="6">
    <source>
        <dbReference type="ARBA" id="ARBA00023136"/>
    </source>
</evidence>